<evidence type="ECO:0000256" key="1">
    <source>
        <dbReference type="SAM" id="MobiDB-lite"/>
    </source>
</evidence>
<proteinExistence type="predicted"/>
<reference evidence="4" key="1">
    <citation type="submission" date="2016-06" db="UniProtKB">
        <authorList>
            <consortium name="WormBaseParasite"/>
        </authorList>
    </citation>
    <scope>IDENTIFICATION</scope>
</reference>
<evidence type="ECO:0000313" key="3">
    <source>
        <dbReference type="Proteomes" id="UP000270296"/>
    </source>
</evidence>
<reference evidence="2 3" key="2">
    <citation type="submission" date="2018-11" db="EMBL/GenBank/DDBJ databases">
        <authorList>
            <consortium name="Pathogen Informatics"/>
        </authorList>
    </citation>
    <scope>NUCLEOTIDE SEQUENCE [LARGE SCALE GENOMIC DNA]</scope>
</reference>
<sequence length="252" mass="28524">MILVKAKNDLCKCLDGLCSRPWFSSGNAQTMAPIREGQRYCLLCFFLDRIRITLGNGGVAGKIVKNSVAKDPILGRKKERCRLRLGGEMSVVPQLSEARVREHNKQRARRKALQKHRGRRGATRRGEERSACLLRFLPRAAAVAKSEGINGGAVERSFLRIANTALEKALWQSHRSSPWPWSLSRFLPARYVAFDYDDNGKYSMLFCRTDPLDIYFVVDVEGTLWLQLHTTASNTLAFDVHRESTTNEPMTP</sequence>
<organism evidence="4">
    <name type="scientific">Soboliphyme baturini</name>
    <dbReference type="NCBI Taxonomy" id="241478"/>
    <lineage>
        <taxon>Eukaryota</taxon>
        <taxon>Metazoa</taxon>
        <taxon>Ecdysozoa</taxon>
        <taxon>Nematoda</taxon>
        <taxon>Enoplea</taxon>
        <taxon>Dorylaimia</taxon>
        <taxon>Dioctophymatida</taxon>
        <taxon>Dioctophymatoidea</taxon>
        <taxon>Soboliphymatidae</taxon>
        <taxon>Soboliphyme</taxon>
    </lineage>
</organism>
<feature type="compositionally biased region" description="Basic residues" evidence="1">
    <location>
        <begin position="106"/>
        <end position="123"/>
    </location>
</feature>
<dbReference type="WBParaSite" id="SBAD_0000538401-mRNA-1">
    <property type="protein sequence ID" value="SBAD_0000538401-mRNA-1"/>
    <property type="gene ID" value="SBAD_0000538401"/>
</dbReference>
<dbReference type="Proteomes" id="UP000270296">
    <property type="component" value="Unassembled WGS sequence"/>
</dbReference>
<evidence type="ECO:0000313" key="4">
    <source>
        <dbReference type="WBParaSite" id="SBAD_0000538401-mRNA-1"/>
    </source>
</evidence>
<keyword evidence="3" id="KW-1185">Reference proteome</keyword>
<evidence type="ECO:0000313" key="2">
    <source>
        <dbReference type="EMBL" id="VDP06480.1"/>
    </source>
</evidence>
<protein>
    <submittedName>
        <fullName evidence="4">F-box domain-containing protein</fullName>
    </submittedName>
</protein>
<dbReference type="AlphaFoldDB" id="A0A183INH8"/>
<gene>
    <name evidence="2" type="ORF">SBAD_LOCUS5174</name>
</gene>
<name>A0A183INH8_9BILA</name>
<dbReference type="EMBL" id="UZAM01008801">
    <property type="protein sequence ID" value="VDP06480.1"/>
    <property type="molecule type" value="Genomic_DNA"/>
</dbReference>
<accession>A0A183INH8</accession>
<feature type="region of interest" description="Disordered" evidence="1">
    <location>
        <begin position="99"/>
        <end position="126"/>
    </location>
</feature>